<accession>A0A1I5VUG2</accession>
<dbReference type="GO" id="GO:0008483">
    <property type="term" value="F:transaminase activity"/>
    <property type="evidence" value="ECO:0007669"/>
    <property type="project" value="TreeGrafter"/>
</dbReference>
<dbReference type="AlphaFoldDB" id="A0A1I5VUG2"/>
<dbReference type="SUPFAM" id="SSF53383">
    <property type="entry name" value="PLP-dependent transferases"/>
    <property type="match status" value="1"/>
</dbReference>
<dbReference type="Gene3D" id="3.40.640.10">
    <property type="entry name" value="Type I PLP-dependent aspartate aminotransferase-like (Major domain)"/>
    <property type="match status" value="1"/>
</dbReference>
<dbReference type="GO" id="GO:0000271">
    <property type="term" value="P:polysaccharide biosynthetic process"/>
    <property type="evidence" value="ECO:0007669"/>
    <property type="project" value="TreeGrafter"/>
</dbReference>
<dbReference type="PANTHER" id="PTHR30244">
    <property type="entry name" value="TRANSAMINASE"/>
    <property type="match status" value="1"/>
</dbReference>
<dbReference type="CDD" id="cd00616">
    <property type="entry name" value="AHBA_syn"/>
    <property type="match status" value="1"/>
</dbReference>
<proteinExistence type="inferred from homology"/>
<dbReference type="PIRSF" id="PIRSF000390">
    <property type="entry name" value="PLP_StrS"/>
    <property type="match status" value="1"/>
</dbReference>
<evidence type="ECO:0000256" key="5">
    <source>
        <dbReference type="RuleBase" id="RU004508"/>
    </source>
</evidence>
<evidence type="ECO:0000256" key="4">
    <source>
        <dbReference type="PIRSR" id="PIRSR000390-2"/>
    </source>
</evidence>
<gene>
    <name evidence="6" type="ORF">SAMN05216229_111152</name>
</gene>
<organism evidence="6 7">
    <name type="scientific">Geopseudomonas sagittaria</name>
    <dbReference type="NCBI Taxonomy" id="1135990"/>
    <lineage>
        <taxon>Bacteria</taxon>
        <taxon>Pseudomonadati</taxon>
        <taxon>Pseudomonadota</taxon>
        <taxon>Gammaproteobacteria</taxon>
        <taxon>Pseudomonadales</taxon>
        <taxon>Pseudomonadaceae</taxon>
        <taxon>Geopseudomonas</taxon>
    </lineage>
</organism>
<dbReference type="Proteomes" id="UP000243084">
    <property type="component" value="Unassembled WGS sequence"/>
</dbReference>
<dbReference type="Pfam" id="PF01041">
    <property type="entry name" value="DegT_DnrJ_EryC1"/>
    <property type="match status" value="1"/>
</dbReference>
<evidence type="ECO:0000256" key="3">
    <source>
        <dbReference type="PIRSR" id="PIRSR000390-1"/>
    </source>
</evidence>
<dbReference type="PANTHER" id="PTHR30244:SF36">
    <property type="entry name" value="3-OXO-GLUCOSE-6-PHOSPHATE:GLUTAMATE AMINOTRANSFERASE"/>
    <property type="match status" value="1"/>
</dbReference>
<feature type="modified residue" description="N6-(pyridoxal phosphate)lysine" evidence="4">
    <location>
        <position position="189"/>
    </location>
</feature>
<dbReference type="InterPro" id="IPR015422">
    <property type="entry name" value="PyrdxlP-dep_Trfase_small"/>
</dbReference>
<feature type="active site" description="Proton acceptor" evidence="3">
    <location>
        <position position="189"/>
    </location>
</feature>
<evidence type="ECO:0000313" key="7">
    <source>
        <dbReference type="Proteomes" id="UP000243084"/>
    </source>
</evidence>
<sequence>MIPFLNLQEINLICRQEMIEACTRVIDSGWYIAGNELSRFEAAFAEYCSTNHCIGVANGLDALTLTLRAWKELGKLKEGDEVIVPANTYIASILAITENRLTPVLVEPDEATFNLCPRKAEAAITSRTRAILPVHLYGQLADMPALLDIAERHNLLVLEDSAQAHGASIGGRKAGNWGDASGFSFYPGKNLGALGDAGAITTSDDELATTLRALRNYGSHEKYKNLYQGVNSRLDEIQAAMLSVKLKYLDEQTARRREIARLYLEGIDNPAIQLPQCTNEEQHVWHLFVIRCEQRAALQQHLSECGVQTLIHYPLPPHQQQAYPQWNSMNRPLTERIHQEVLSLPIGPTLTVEDATLVIEACNQFRAGSQQ</sequence>
<dbReference type="OrthoDB" id="9804264at2"/>
<protein>
    <submittedName>
        <fullName evidence="6">dTDP-4-amino-4,6-dideoxygalactose transaminase</fullName>
    </submittedName>
</protein>
<comment type="similarity">
    <text evidence="2 5">Belongs to the DegT/DnrJ/EryC1 family.</text>
</comment>
<reference evidence="7" key="1">
    <citation type="submission" date="2016-10" db="EMBL/GenBank/DDBJ databases">
        <authorList>
            <person name="Varghese N."/>
            <person name="Submissions S."/>
        </authorList>
    </citation>
    <scope>NUCLEOTIDE SEQUENCE [LARGE SCALE GENOMIC DNA]</scope>
    <source>
        <strain evidence="7">JCM 18195</strain>
    </source>
</reference>
<dbReference type="Gene3D" id="3.90.1150.10">
    <property type="entry name" value="Aspartate Aminotransferase, domain 1"/>
    <property type="match status" value="1"/>
</dbReference>
<evidence type="ECO:0000313" key="6">
    <source>
        <dbReference type="EMBL" id="SFQ11122.1"/>
    </source>
</evidence>
<name>A0A1I5VUG2_9GAMM</name>
<evidence type="ECO:0000256" key="1">
    <source>
        <dbReference type="ARBA" id="ARBA00022898"/>
    </source>
</evidence>
<dbReference type="InterPro" id="IPR000653">
    <property type="entry name" value="DegT/StrS_aminotransferase"/>
</dbReference>
<dbReference type="EMBL" id="FOXM01000011">
    <property type="protein sequence ID" value="SFQ11122.1"/>
    <property type="molecule type" value="Genomic_DNA"/>
</dbReference>
<evidence type="ECO:0000256" key="2">
    <source>
        <dbReference type="ARBA" id="ARBA00037999"/>
    </source>
</evidence>
<dbReference type="InterPro" id="IPR015421">
    <property type="entry name" value="PyrdxlP-dep_Trfase_major"/>
</dbReference>
<dbReference type="RefSeq" id="WP_092432734.1">
    <property type="nucleotide sequence ID" value="NZ_FOXM01000011.1"/>
</dbReference>
<dbReference type="GO" id="GO:0030170">
    <property type="term" value="F:pyridoxal phosphate binding"/>
    <property type="evidence" value="ECO:0007669"/>
    <property type="project" value="TreeGrafter"/>
</dbReference>
<keyword evidence="7" id="KW-1185">Reference proteome</keyword>
<keyword evidence="1 4" id="KW-0663">Pyridoxal phosphate</keyword>
<dbReference type="InterPro" id="IPR015424">
    <property type="entry name" value="PyrdxlP-dep_Trfase"/>
</dbReference>